<reference evidence="14" key="3">
    <citation type="submission" date="2017-01" db="EMBL/GenBank/DDBJ databases">
        <authorList>
            <person name="Mah S.A."/>
            <person name="Swanson W.J."/>
            <person name="Moy G.W."/>
            <person name="Vacquier V.D."/>
        </authorList>
    </citation>
    <scope>NUCLEOTIDE SEQUENCE [LARGE SCALE GENOMIC DNA]</scope>
    <source>
        <strain evidence="14">65</strain>
    </source>
</reference>
<dbReference type="FunFam" id="3.40.50.150:FF:000174">
    <property type="entry name" value="TRM2p tRNA methyltransferase"/>
    <property type="match status" value="1"/>
</dbReference>
<dbReference type="InterPro" id="IPR030390">
    <property type="entry name" value="MeTrfase_TrmA_AS"/>
</dbReference>
<evidence type="ECO:0000256" key="10">
    <source>
        <dbReference type="PROSITE-ProRule" id="PRU10015"/>
    </source>
</evidence>
<dbReference type="Pfam" id="PF05958">
    <property type="entry name" value="tRNA_U5-meth_tr"/>
    <property type="match status" value="1"/>
</dbReference>
<evidence type="ECO:0000313" key="15">
    <source>
        <dbReference type="Proteomes" id="UP000189513"/>
    </source>
</evidence>
<protein>
    <recommendedName>
        <fullName evidence="8">tRNA (uracil(54)-C(5))-methyltransferase</fullName>
        <ecNumber evidence="5">2.1.1.35</ecNumber>
    </recommendedName>
</protein>
<dbReference type="InterPro" id="IPR029063">
    <property type="entry name" value="SAM-dependent_MTases_sf"/>
</dbReference>
<feature type="active site" description="Nucleophile" evidence="9">
    <location>
        <position position="543"/>
    </location>
</feature>
<reference evidence="15" key="2">
    <citation type="journal article" date="2017" name="Genome Announc.">
        <title>Genome sequences of Cyberlindnera fabianii 65, Pichia kudriavzevii 129, and Saccharomyces cerevisiae 131 isolated from fermented masau fruits in Zimbabwe.</title>
        <authorList>
            <person name="van Rijswijck I.M.H."/>
            <person name="Derks M.F.L."/>
            <person name="Abee T."/>
            <person name="de Ridder D."/>
            <person name="Smid E.J."/>
        </authorList>
    </citation>
    <scope>NUCLEOTIDE SEQUENCE [LARGE SCALE GENOMIC DNA]</scope>
    <source>
        <strain evidence="15">65</strain>
    </source>
</reference>
<dbReference type="Gene3D" id="3.40.50.150">
    <property type="entry name" value="Vaccinia Virus protein VP39"/>
    <property type="match status" value="2"/>
</dbReference>
<dbReference type="EMBL" id="MPUK01000001">
    <property type="protein sequence ID" value="ONH70016.1"/>
    <property type="molecule type" value="Genomic_DNA"/>
</dbReference>
<dbReference type="PANTHER" id="PTHR11061:SF30">
    <property type="entry name" value="TRNA (URACIL(54)-C(5))-METHYLTRANSFERASE"/>
    <property type="match status" value="1"/>
</dbReference>
<evidence type="ECO:0000256" key="7">
    <source>
        <dbReference type="ARBA" id="ARBA00054700"/>
    </source>
</evidence>
<dbReference type="VEuPathDB" id="FungiDB:BON22_0369"/>
<dbReference type="GO" id="GO:0030697">
    <property type="term" value="F:tRNA (uracil(54)-C5)-methyltransferase activity, S-adenosyl methionine-dependent"/>
    <property type="evidence" value="ECO:0007669"/>
    <property type="project" value="UniProtKB-EC"/>
</dbReference>
<name>A0A061AK22_CYBFA</name>
<keyword evidence="1 9" id="KW-0489">Methyltransferase</keyword>
<sequence length="591" mass="66593">MGQEIIKNIDEGVLVAAKRDRSPSGSNSPIAKKQAIEPVSEISTKDLNADATTTQKTEEHTQKREKKQKQKKRKYKAKDVDPTSPAGVLQFEIEEILQQRNLQHDDIINDVNSLLNSVELASRYHRQVENVEIIALTSNGEGLGLISNPVETTHKQIVIVPFAIPGDVCNIRVFKTHPTYVESDLLKITTPSIERDDSLIKCRYFGKCSGCQYQELPYATQLEYKRRTVQNAYEHLAPELMKQGKVPDIGDTVASPKQYGYRTKLTPHFDIPKKKNLTYRPSFGFGAKGKTTWRECDGGDQSTVDIEECVIGTKIINVGMENERRRFKEEWTKYKRTATVLLREHTRVTTKGGDTLEFRNEQEGSKDDGGNVSVLIETTESDDVLVKSCVTNTRQIVTEYINGFTFEFCAGEFFQNNNSILPLVTEYVCSNLQIPREEGQPLYLVDAYCGSGLFSITASQGVDRVVGVDVSKESIRFATKNAERNGVKNTTFIDGKAEKIFSEIDTPCDLTSVIIDPSRKGCDEVFLNQLSDYKPARIVYVSCNVHSQARDIQWFLNHTENGNQYKIESVRGFDFFPQTHHVEGVAVLSRV</sequence>
<dbReference type="PROSITE" id="PS01231">
    <property type="entry name" value="TRMA_2"/>
    <property type="match status" value="1"/>
</dbReference>
<dbReference type="EC" id="2.1.1.35" evidence="5"/>
<keyword evidence="2 9" id="KW-0808">Transferase</keyword>
<keyword evidence="3 9" id="KW-0949">S-adenosyl-L-methionine</keyword>
<dbReference type="InterPro" id="IPR025795">
    <property type="entry name" value="tRNA_(uracil-5-)_MeTrfase"/>
</dbReference>
<evidence type="ECO:0000256" key="2">
    <source>
        <dbReference type="ARBA" id="ARBA00022679"/>
    </source>
</evidence>
<dbReference type="InterPro" id="IPR010280">
    <property type="entry name" value="U5_MeTrfase_fam"/>
</dbReference>
<comment type="function">
    <text evidence="7">Catalyzes the formation of 5-methyl-uridine at position 54 (m5U54) in all tRNA. May also have a role in tRNA stabilization or maturation.</text>
</comment>
<dbReference type="Pfam" id="PF01938">
    <property type="entry name" value="TRAM"/>
    <property type="match status" value="1"/>
</dbReference>
<feature type="binding site" evidence="9">
    <location>
        <position position="469"/>
    </location>
    <ligand>
        <name>S-adenosyl-L-methionine</name>
        <dbReference type="ChEBI" id="CHEBI:59789"/>
    </ligand>
</feature>
<evidence type="ECO:0000256" key="3">
    <source>
        <dbReference type="ARBA" id="ARBA00022691"/>
    </source>
</evidence>
<evidence type="ECO:0000313" key="14">
    <source>
        <dbReference type="EMBL" id="ONH70016.1"/>
    </source>
</evidence>
<dbReference type="InterPro" id="IPR002792">
    <property type="entry name" value="TRAM_dom"/>
</dbReference>
<evidence type="ECO:0000256" key="4">
    <source>
        <dbReference type="ARBA" id="ARBA00022694"/>
    </source>
</evidence>
<dbReference type="PANTHER" id="PTHR11061">
    <property type="entry name" value="RNA M5U METHYLTRANSFERASE"/>
    <property type="match status" value="1"/>
</dbReference>
<dbReference type="PROSITE" id="PS01230">
    <property type="entry name" value="TRMA_1"/>
    <property type="match status" value="1"/>
</dbReference>
<comment type="similarity">
    <text evidence="9">Belongs to the class I-like SAM-binding methyltransferase superfamily. RNA M5U methyltransferase family.</text>
</comment>
<dbReference type="PROSITE" id="PS51687">
    <property type="entry name" value="SAM_MT_RNA_M5U"/>
    <property type="match status" value="1"/>
</dbReference>
<evidence type="ECO:0000256" key="1">
    <source>
        <dbReference type="ARBA" id="ARBA00022603"/>
    </source>
</evidence>
<dbReference type="InterPro" id="IPR012340">
    <property type="entry name" value="NA-bd_OB-fold"/>
</dbReference>
<dbReference type="GO" id="GO:0009451">
    <property type="term" value="P:RNA modification"/>
    <property type="evidence" value="ECO:0007669"/>
    <property type="project" value="UniProtKB-ARBA"/>
</dbReference>
<proteinExistence type="inferred from homology"/>
<feature type="binding site" evidence="9">
    <location>
        <position position="448"/>
    </location>
    <ligand>
        <name>S-adenosyl-L-methionine</name>
        <dbReference type="ChEBI" id="CHEBI:59789"/>
    </ligand>
</feature>
<dbReference type="FunFam" id="2.40.50.140:FF:000201">
    <property type="entry name" value="TRM2p tRNA methyltransferase"/>
    <property type="match status" value="1"/>
</dbReference>
<keyword evidence="4" id="KW-0819">tRNA processing</keyword>
<feature type="compositionally biased region" description="Basic residues" evidence="11">
    <location>
        <begin position="63"/>
        <end position="76"/>
    </location>
</feature>
<dbReference type="Gene3D" id="2.40.50.140">
    <property type="entry name" value="Nucleic acid-binding proteins"/>
    <property type="match status" value="1"/>
</dbReference>
<evidence type="ECO:0000256" key="5">
    <source>
        <dbReference type="ARBA" id="ARBA00033763"/>
    </source>
</evidence>
<evidence type="ECO:0000256" key="11">
    <source>
        <dbReference type="SAM" id="MobiDB-lite"/>
    </source>
</evidence>
<evidence type="ECO:0000256" key="8">
    <source>
        <dbReference type="ARBA" id="ARBA00070108"/>
    </source>
</evidence>
<dbReference type="PROSITE" id="PS51622">
    <property type="entry name" value="SAM_MT_RNA_M5U_2"/>
    <property type="match status" value="1"/>
</dbReference>
<organism evidence="13">
    <name type="scientific">Cyberlindnera fabianii</name>
    <name type="common">Yeast</name>
    <name type="synonym">Hansenula fabianii</name>
    <dbReference type="NCBI Taxonomy" id="36022"/>
    <lineage>
        <taxon>Eukaryota</taxon>
        <taxon>Fungi</taxon>
        <taxon>Dikarya</taxon>
        <taxon>Ascomycota</taxon>
        <taxon>Saccharomycotina</taxon>
        <taxon>Saccharomycetes</taxon>
        <taxon>Phaffomycetales</taxon>
        <taxon>Phaffomycetaceae</taxon>
        <taxon>Cyberlindnera</taxon>
    </lineage>
</organism>
<dbReference type="GO" id="GO:0008033">
    <property type="term" value="P:tRNA processing"/>
    <property type="evidence" value="ECO:0007669"/>
    <property type="project" value="UniProtKB-KW"/>
</dbReference>
<evidence type="ECO:0000259" key="12">
    <source>
        <dbReference type="PROSITE" id="PS50926"/>
    </source>
</evidence>
<evidence type="ECO:0000256" key="9">
    <source>
        <dbReference type="PROSITE-ProRule" id="PRU01024"/>
    </source>
</evidence>
<dbReference type="Proteomes" id="UP000189513">
    <property type="component" value="Unassembled WGS sequence"/>
</dbReference>
<gene>
    <name evidence="14" type="ORF">BON22_0369</name>
    <name evidence="13" type="ORF">CYFA0S_01e10792g</name>
</gene>
<dbReference type="EMBL" id="LK052886">
    <property type="protein sequence ID" value="CDR37450.1"/>
    <property type="molecule type" value="Genomic_DNA"/>
</dbReference>
<feature type="binding site" evidence="9">
    <location>
        <position position="516"/>
    </location>
    <ligand>
        <name>S-adenosyl-L-methionine</name>
        <dbReference type="ChEBI" id="CHEBI:59789"/>
    </ligand>
</feature>
<evidence type="ECO:0000313" key="13">
    <source>
        <dbReference type="EMBL" id="CDR37450.1"/>
    </source>
</evidence>
<keyword evidence="15" id="KW-1185">Reference proteome</keyword>
<dbReference type="STRING" id="36022.A0A061AK22"/>
<feature type="binding site" evidence="9">
    <location>
        <position position="415"/>
    </location>
    <ligand>
        <name>S-adenosyl-L-methionine</name>
        <dbReference type="ChEBI" id="CHEBI:59789"/>
    </ligand>
</feature>
<evidence type="ECO:0000256" key="6">
    <source>
        <dbReference type="ARBA" id="ARBA00052788"/>
    </source>
</evidence>
<dbReference type="AlphaFoldDB" id="A0A061AK22"/>
<accession>A0A061AK22</accession>
<dbReference type="OrthoDB" id="10250660at2759"/>
<dbReference type="SUPFAM" id="SSF53335">
    <property type="entry name" value="S-adenosyl-L-methionine-dependent methyltransferases"/>
    <property type="match status" value="1"/>
</dbReference>
<dbReference type="OMA" id="GGCKWQH"/>
<dbReference type="PROSITE" id="PS50926">
    <property type="entry name" value="TRAM"/>
    <property type="match status" value="1"/>
</dbReference>
<feature type="region of interest" description="Disordered" evidence="11">
    <location>
        <begin position="1"/>
        <end position="83"/>
    </location>
</feature>
<dbReference type="SUPFAM" id="SSF50249">
    <property type="entry name" value="Nucleic acid-binding proteins"/>
    <property type="match status" value="1"/>
</dbReference>
<dbReference type="GO" id="GO:0032259">
    <property type="term" value="P:methylation"/>
    <property type="evidence" value="ECO:0007669"/>
    <property type="project" value="UniProtKB-KW"/>
</dbReference>
<dbReference type="InterPro" id="IPR030391">
    <property type="entry name" value="MeTrfase_TrmA_CS"/>
</dbReference>
<feature type="domain" description="TRAM" evidence="12">
    <location>
        <begin position="122"/>
        <end position="187"/>
    </location>
</feature>
<dbReference type="NCBIfam" id="TIGR00479">
    <property type="entry name" value="rumA"/>
    <property type="match status" value="1"/>
</dbReference>
<reference evidence="13" key="1">
    <citation type="journal article" date="2014" name="Genome Announc.">
        <title>Genome sequence of the yeast Cyberlindnera fabianii (Hansenula fabianii).</title>
        <authorList>
            <person name="Freel K.C."/>
            <person name="Sarilar V."/>
            <person name="Neuveglise C."/>
            <person name="Devillers H."/>
            <person name="Friedrich A."/>
            <person name="Schacherer J."/>
        </authorList>
    </citation>
    <scope>NUCLEOTIDE SEQUENCE</scope>
    <source>
        <strain evidence="13">YJS4271</strain>
    </source>
</reference>
<feature type="active site" evidence="10">
    <location>
        <position position="543"/>
    </location>
</feature>
<comment type="catalytic activity">
    <reaction evidence="6">
        <text>uridine(54) in tRNA + S-adenosyl-L-methionine = 5-methyluridine(54) in tRNA + S-adenosyl-L-homocysteine + H(+)</text>
        <dbReference type="Rhea" id="RHEA:42712"/>
        <dbReference type="Rhea" id="RHEA-COMP:10167"/>
        <dbReference type="Rhea" id="RHEA-COMP:10193"/>
        <dbReference type="ChEBI" id="CHEBI:15378"/>
        <dbReference type="ChEBI" id="CHEBI:57856"/>
        <dbReference type="ChEBI" id="CHEBI:59789"/>
        <dbReference type="ChEBI" id="CHEBI:65315"/>
        <dbReference type="ChEBI" id="CHEBI:74447"/>
        <dbReference type="EC" id="2.1.1.35"/>
    </reaction>
</comment>